<dbReference type="SUPFAM" id="SSF49265">
    <property type="entry name" value="Fibronectin type III"/>
    <property type="match status" value="1"/>
</dbReference>
<reference evidence="2" key="1">
    <citation type="submission" date="2019-09" db="EMBL/GenBank/DDBJ databases">
        <title>Characterisation of the sponge microbiome using genome-centric metagenomics.</title>
        <authorList>
            <person name="Engelberts J.P."/>
            <person name="Robbins S.J."/>
            <person name="De Goeij J.M."/>
            <person name="Aranda M."/>
            <person name="Bell S.C."/>
            <person name="Webster N.S."/>
        </authorList>
    </citation>
    <scope>NUCLEOTIDE SEQUENCE</scope>
    <source>
        <strain evidence="2">SB0662_bin_9</strain>
    </source>
</reference>
<dbReference type="EMBL" id="VXPY01000064">
    <property type="protein sequence ID" value="MYD90502.1"/>
    <property type="molecule type" value="Genomic_DNA"/>
</dbReference>
<proteinExistence type="predicted"/>
<accession>A0A6B1DUX6</accession>
<evidence type="ECO:0000256" key="1">
    <source>
        <dbReference type="SAM" id="SignalP"/>
    </source>
</evidence>
<gene>
    <name evidence="2" type="ORF">F4Y08_09240</name>
</gene>
<evidence type="ECO:0000313" key="2">
    <source>
        <dbReference type="EMBL" id="MYD90502.1"/>
    </source>
</evidence>
<sequence length="435" mass="47455">MKGLRGLFRLGTLTLLALTLMVAMALPSAAADECSSSQMLDEVEIVRVTAKESPASWSAQDLVDFDYDGDIDNGLLEVVFKDIPTDFEFDGYIIEAVPGDDDPGNSYKFVGKDGYKSGSLIARPSVVGSNVTQVLNLEPGTKYYVTIYAVNHNTVQISPNQRAQDSSSATTLLSAPFLGALNWRPTLAVAGLVTVPDNENDEFAPCATGETPAGNAETCIEHWWKVDLNDDDFKGAHFSLYGAENEAGQHYFRWLNPADYGPFDHTILDNEDSNEADMLSLDKDGDVEDDCEDEGGDCGHTHYQFKAVDDNGNTVASELVETSGSFSTSDADFFQVVFSAESGDLTLSVSLGRMVGGKYKAMSDTASVMFEAPDDLRALDQTYDEYSRVNSDITDGIEEDDDVEAYLDSVFTTASWSNTWTDKQTMTAYLNNQLN</sequence>
<comment type="caution">
    <text evidence="2">The sequence shown here is derived from an EMBL/GenBank/DDBJ whole genome shotgun (WGS) entry which is preliminary data.</text>
</comment>
<dbReference type="InterPro" id="IPR036116">
    <property type="entry name" value="FN3_sf"/>
</dbReference>
<name>A0A6B1DUX6_9CHLR</name>
<keyword evidence="1" id="KW-0732">Signal</keyword>
<dbReference type="CDD" id="cd00063">
    <property type="entry name" value="FN3"/>
    <property type="match status" value="1"/>
</dbReference>
<feature type="signal peptide" evidence="1">
    <location>
        <begin position="1"/>
        <end position="30"/>
    </location>
</feature>
<feature type="chain" id="PRO_5025488040" evidence="1">
    <location>
        <begin position="31"/>
        <end position="435"/>
    </location>
</feature>
<organism evidence="2">
    <name type="scientific">Caldilineaceae bacterium SB0662_bin_9</name>
    <dbReference type="NCBI Taxonomy" id="2605258"/>
    <lineage>
        <taxon>Bacteria</taxon>
        <taxon>Bacillati</taxon>
        <taxon>Chloroflexota</taxon>
        <taxon>Caldilineae</taxon>
        <taxon>Caldilineales</taxon>
        <taxon>Caldilineaceae</taxon>
    </lineage>
</organism>
<dbReference type="AlphaFoldDB" id="A0A6B1DUX6"/>
<dbReference type="InterPro" id="IPR003961">
    <property type="entry name" value="FN3_dom"/>
</dbReference>
<protein>
    <submittedName>
        <fullName evidence="2">Fibronectin type III domain-containing protein</fullName>
    </submittedName>
</protein>